<gene>
    <name evidence="1" type="ORF">MANES_15G188210v8</name>
</gene>
<keyword evidence="2" id="KW-1185">Reference proteome</keyword>
<accession>A0ACB7GD02</accession>
<protein>
    <submittedName>
        <fullName evidence="1">Uncharacterized protein</fullName>
    </submittedName>
</protein>
<sequence>MVYLKSQAWIQWLPMAEWWYNSTLHSALKMSLFQTLYGYPPFSFPMELPIDIIVDNVDQFLHDRQKLGQLLKENLDGKVAYKLEEPPESSIHPVFHVYLLTKKVGESPIISTVLPNLRDDTFVVASEKVLRTRTVLRSTDYVIQGLIKWVNLSLEDATREDKTFIETQFPTHCLS</sequence>
<reference evidence="2" key="1">
    <citation type="journal article" date="2016" name="Nat. Biotechnol.">
        <title>Sequencing wild and cultivated cassava and related species reveals extensive interspecific hybridization and genetic diversity.</title>
        <authorList>
            <person name="Bredeson J.V."/>
            <person name="Lyons J.B."/>
            <person name="Prochnik S.E."/>
            <person name="Wu G.A."/>
            <person name="Ha C.M."/>
            <person name="Edsinger-Gonzales E."/>
            <person name="Grimwood J."/>
            <person name="Schmutz J."/>
            <person name="Rabbi I.Y."/>
            <person name="Egesi C."/>
            <person name="Nauluvula P."/>
            <person name="Lebot V."/>
            <person name="Ndunguru J."/>
            <person name="Mkamilo G."/>
            <person name="Bart R.S."/>
            <person name="Setter T.L."/>
            <person name="Gleadow R.M."/>
            <person name="Kulakow P."/>
            <person name="Ferguson M.E."/>
            <person name="Rounsley S."/>
            <person name="Rokhsar D.S."/>
        </authorList>
    </citation>
    <scope>NUCLEOTIDE SEQUENCE [LARGE SCALE GENOMIC DNA]</scope>
    <source>
        <strain evidence="2">cv. AM560-2</strain>
    </source>
</reference>
<name>A0ACB7GD02_MANES</name>
<comment type="caution">
    <text evidence="1">The sequence shown here is derived from an EMBL/GenBank/DDBJ whole genome shotgun (WGS) entry which is preliminary data.</text>
</comment>
<dbReference type="EMBL" id="CM004401">
    <property type="protein sequence ID" value="KAG8638122.1"/>
    <property type="molecule type" value="Genomic_DNA"/>
</dbReference>
<evidence type="ECO:0000313" key="2">
    <source>
        <dbReference type="Proteomes" id="UP000091857"/>
    </source>
</evidence>
<evidence type="ECO:0000313" key="1">
    <source>
        <dbReference type="EMBL" id="KAG8638122.1"/>
    </source>
</evidence>
<proteinExistence type="predicted"/>
<organism evidence="1 2">
    <name type="scientific">Manihot esculenta</name>
    <name type="common">Cassava</name>
    <name type="synonym">Jatropha manihot</name>
    <dbReference type="NCBI Taxonomy" id="3983"/>
    <lineage>
        <taxon>Eukaryota</taxon>
        <taxon>Viridiplantae</taxon>
        <taxon>Streptophyta</taxon>
        <taxon>Embryophyta</taxon>
        <taxon>Tracheophyta</taxon>
        <taxon>Spermatophyta</taxon>
        <taxon>Magnoliopsida</taxon>
        <taxon>eudicotyledons</taxon>
        <taxon>Gunneridae</taxon>
        <taxon>Pentapetalae</taxon>
        <taxon>rosids</taxon>
        <taxon>fabids</taxon>
        <taxon>Malpighiales</taxon>
        <taxon>Euphorbiaceae</taxon>
        <taxon>Crotonoideae</taxon>
        <taxon>Manihoteae</taxon>
        <taxon>Manihot</taxon>
    </lineage>
</organism>
<dbReference type="Proteomes" id="UP000091857">
    <property type="component" value="Chromosome 15"/>
</dbReference>